<name>A0A179EXH5_METCM</name>
<dbReference type="PANTHER" id="PTHR47718">
    <property type="entry name" value="OS01G0519700 PROTEIN"/>
    <property type="match status" value="1"/>
</dbReference>
<evidence type="ECO:0000313" key="3">
    <source>
        <dbReference type="EMBL" id="OAQ57871.1"/>
    </source>
</evidence>
<dbReference type="OrthoDB" id="4922674at2759"/>
<proteinExistence type="predicted"/>
<organism evidence="3 4">
    <name type="scientific">Pochonia chlamydosporia 170</name>
    <dbReference type="NCBI Taxonomy" id="1380566"/>
    <lineage>
        <taxon>Eukaryota</taxon>
        <taxon>Fungi</taxon>
        <taxon>Dikarya</taxon>
        <taxon>Ascomycota</taxon>
        <taxon>Pezizomycotina</taxon>
        <taxon>Sordariomycetes</taxon>
        <taxon>Hypocreomycetidae</taxon>
        <taxon>Hypocreales</taxon>
        <taxon>Clavicipitaceae</taxon>
        <taxon>Pochonia</taxon>
    </lineage>
</organism>
<evidence type="ECO:0000256" key="1">
    <source>
        <dbReference type="SAM" id="MobiDB-lite"/>
    </source>
</evidence>
<evidence type="ECO:0000259" key="2">
    <source>
        <dbReference type="Pfam" id="PF10551"/>
    </source>
</evidence>
<dbReference type="Pfam" id="PF10551">
    <property type="entry name" value="MULE"/>
    <property type="match status" value="1"/>
</dbReference>
<feature type="region of interest" description="Disordered" evidence="1">
    <location>
        <begin position="532"/>
        <end position="551"/>
    </location>
</feature>
<feature type="compositionally biased region" description="Polar residues" evidence="1">
    <location>
        <begin position="161"/>
        <end position="170"/>
    </location>
</feature>
<feature type="compositionally biased region" description="Basic and acidic residues" evidence="1">
    <location>
        <begin position="532"/>
        <end position="544"/>
    </location>
</feature>
<sequence length="1065" mass="120427">MTRPVFRLLPGLHDSTGKDIPGVRWRKSDIYLRNDYRTSEYQPSQQLQHVDTLIPDPAKTIGEEPCTNRQNQDEQITQAITKLTAIPTALGLARQLAGADRHLASALSLSHGKERTWANERHRLQEEAGVSQLARGPDQIPLPPNVPSQVDVPSEQHDLSDASSGSQTDEIPNPPIPGNPAPSVDSLLTQVNHFAKAHGFGAVKANGMVRPGQRSRYIFQCDRYGTPRPGRGAGLRKRKSRKLGCLWKIIAEALPQNNFQWTLRHFPELQHHQHNHRRSADAAAHPVHRRLTSLVKATIQSTSRRVGIRARDIGGIVRDHFPDSVYVPRDIYNARARINRENLGCYSSTAALIRLFDEKGIPYIAEWDRDEPDRLVGLVWTFPYCLRMWKRFSEVISFDNTYNTNRFKLPLFQVTGQTCLGTVFNAAFGLIDNERLEGFQFLAKGVRALLSRDGIRTPDVVITDFDKQMKLALGGEFAEAQQQICIHHINSNVMLQSKRRWVYATRDRVASEEGGSGSDEHDADLNDRDWQAVQESERQEEPITRDNSPQSVTHDYNGVLMLWRLVVFAETEEDHEKAWECLCTQFSDQKAILAYLYSTYMPVREQWARCFIRKYRNFGIRVTSGTEAGNNNVKSYLLNGMSHLYRLVEAIQGMLEDQEREFRQACAQDEVLTAREHLGRGSEYLGDIPHVVSQKGLSMMTREYRKALKGIPSPSNPWPDAITTCNDDCNVSIELGIPCHHTLYRKLVTAVPLTKWDIHSRWHLREPVTRDVYRRILDPKIATNLRGRPKNKPQPIPTSMAVGSSRQTASRRVSGTQPQSSRSQHRGQSCGGRSLGRRLEYGQADRGHSQACEDDGVNGNYLVPGRQFLQPKRGLQQPKLKVLEDMPFEVPGIALAITLCFRTSFTVSRITGFNRKSKGGPKFAFDDGCNTTSTHCYSCAPATHVTCSYDHAFAQSASMFTAQEYRRAMGLPLRYDRTSYAWCLDDEQMSRLCTTTTGKREWTKEEMMAYLDWTKAGNGHTTEQVVAETAGNETPRSKGRGERNAKEQDALYSAGREEQCIVVKL</sequence>
<feature type="region of interest" description="Disordered" evidence="1">
    <location>
        <begin position="1027"/>
        <end position="1050"/>
    </location>
</feature>
<feature type="region of interest" description="Disordered" evidence="1">
    <location>
        <begin position="783"/>
        <end position="835"/>
    </location>
</feature>
<accession>A0A179EXH5</accession>
<gene>
    <name evidence="3" type="ORF">VFPPC_12583</name>
</gene>
<dbReference type="Proteomes" id="UP000078397">
    <property type="component" value="Unassembled WGS sequence"/>
</dbReference>
<dbReference type="InterPro" id="IPR018289">
    <property type="entry name" value="MULE_transposase_dom"/>
</dbReference>
<feature type="compositionally biased region" description="Polar residues" evidence="1">
    <location>
        <begin position="801"/>
        <end position="822"/>
    </location>
</feature>
<dbReference type="EMBL" id="LSBJ02000021">
    <property type="protein sequence ID" value="OAQ57871.1"/>
    <property type="molecule type" value="Genomic_DNA"/>
</dbReference>
<keyword evidence="4" id="KW-1185">Reference proteome</keyword>
<protein>
    <submittedName>
        <fullName evidence="3">Transposase</fullName>
    </submittedName>
</protein>
<dbReference type="KEGG" id="pchm:VFPPC_12583"/>
<evidence type="ECO:0000313" key="4">
    <source>
        <dbReference type="Proteomes" id="UP000078397"/>
    </source>
</evidence>
<reference evidence="3 4" key="1">
    <citation type="journal article" date="2016" name="PLoS Pathog.">
        <title>Biosynthesis of antibiotic leucinostatins in bio-control fungus Purpureocillium lilacinum and their inhibition on phytophthora revealed by genome mining.</title>
        <authorList>
            <person name="Wang G."/>
            <person name="Liu Z."/>
            <person name="Lin R."/>
            <person name="Li E."/>
            <person name="Mao Z."/>
            <person name="Ling J."/>
            <person name="Yang Y."/>
            <person name="Yin W.B."/>
            <person name="Xie B."/>
        </authorList>
    </citation>
    <scope>NUCLEOTIDE SEQUENCE [LARGE SCALE GENOMIC DNA]</scope>
    <source>
        <strain evidence="3">170</strain>
    </source>
</reference>
<dbReference type="RefSeq" id="XP_018136132.1">
    <property type="nucleotide sequence ID" value="XM_018290403.1"/>
</dbReference>
<feature type="compositionally biased region" description="Basic and acidic residues" evidence="1">
    <location>
        <begin position="1035"/>
        <end position="1050"/>
    </location>
</feature>
<dbReference type="PANTHER" id="PTHR47718:SF3">
    <property type="entry name" value="PROTEIN FAR1-RELATED SEQUENCE 5-LIKE"/>
    <property type="match status" value="1"/>
</dbReference>
<dbReference type="GeneID" id="28854397"/>
<feature type="domain" description="MULE transposase" evidence="2">
    <location>
        <begin position="395"/>
        <end position="492"/>
    </location>
</feature>
<dbReference type="AlphaFoldDB" id="A0A179EXH5"/>
<dbReference type="STRING" id="1380566.A0A179EXH5"/>
<feature type="region of interest" description="Disordered" evidence="1">
    <location>
        <begin position="128"/>
        <end position="184"/>
    </location>
</feature>
<comment type="caution">
    <text evidence="3">The sequence shown here is derived from an EMBL/GenBank/DDBJ whole genome shotgun (WGS) entry which is preliminary data.</text>
</comment>